<dbReference type="Gene3D" id="2.10.80.10">
    <property type="entry name" value="Lipase, subunit A"/>
    <property type="match status" value="1"/>
</dbReference>
<evidence type="ECO:0000313" key="2">
    <source>
        <dbReference type="Proteomes" id="UP000235965"/>
    </source>
</evidence>
<evidence type="ECO:0000313" key="1">
    <source>
        <dbReference type="EMBL" id="PNF17808.1"/>
    </source>
</evidence>
<name>A0A2J7PNA4_9NEOP</name>
<dbReference type="OrthoDB" id="6408184at2759"/>
<dbReference type="EMBL" id="NEVH01023957">
    <property type="protein sequence ID" value="PNF17808.1"/>
    <property type="molecule type" value="Genomic_DNA"/>
</dbReference>
<dbReference type="AlphaFoldDB" id="A0A2J7PNA4"/>
<sequence>GGGRYSSPQCVNFGGIGDSCRPYGTEPFNTTVGYPNGYSVALTDVYYVMCVCASGLVCERGSSTC</sequence>
<comment type="caution">
    <text evidence="1">The sequence shown here is derived from an EMBL/GenBank/DDBJ whole genome shotgun (WGS) entry which is preliminary data.</text>
</comment>
<organism evidence="1 2">
    <name type="scientific">Cryptotermes secundus</name>
    <dbReference type="NCBI Taxonomy" id="105785"/>
    <lineage>
        <taxon>Eukaryota</taxon>
        <taxon>Metazoa</taxon>
        <taxon>Ecdysozoa</taxon>
        <taxon>Arthropoda</taxon>
        <taxon>Hexapoda</taxon>
        <taxon>Insecta</taxon>
        <taxon>Pterygota</taxon>
        <taxon>Neoptera</taxon>
        <taxon>Polyneoptera</taxon>
        <taxon>Dictyoptera</taxon>
        <taxon>Blattodea</taxon>
        <taxon>Blattoidea</taxon>
        <taxon>Termitoidae</taxon>
        <taxon>Kalotermitidae</taxon>
        <taxon>Cryptotermitinae</taxon>
        <taxon>Cryptotermes</taxon>
    </lineage>
</organism>
<dbReference type="Proteomes" id="UP000235965">
    <property type="component" value="Unassembled WGS sequence"/>
</dbReference>
<reference evidence="1 2" key="1">
    <citation type="submission" date="2017-12" db="EMBL/GenBank/DDBJ databases">
        <title>Hemimetabolous genomes reveal molecular basis of termite eusociality.</title>
        <authorList>
            <person name="Harrison M.C."/>
            <person name="Jongepier E."/>
            <person name="Robertson H.M."/>
            <person name="Arning N."/>
            <person name="Bitard-Feildel T."/>
            <person name="Chao H."/>
            <person name="Childers C.P."/>
            <person name="Dinh H."/>
            <person name="Doddapaneni H."/>
            <person name="Dugan S."/>
            <person name="Gowin J."/>
            <person name="Greiner C."/>
            <person name="Han Y."/>
            <person name="Hu H."/>
            <person name="Hughes D.S.T."/>
            <person name="Huylmans A.-K."/>
            <person name="Kemena C."/>
            <person name="Kremer L.P.M."/>
            <person name="Lee S.L."/>
            <person name="Lopez-Ezquerra A."/>
            <person name="Mallet L."/>
            <person name="Monroy-Kuhn J.M."/>
            <person name="Moser A."/>
            <person name="Murali S.C."/>
            <person name="Muzny D.M."/>
            <person name="Otani S."/>
            <person name="Piulachs M.-D."/>
            <person name="Poelchau M."/>
            <person name="Qu J."/>
            <person name="Schaub F."/>
            <person name="Wada-Katsumata A."/>
            <person name="Worley K.C."/>
            <person name="Xie Q."/>
            <person name="Ylla G."/>
            <person name="Poulsen M."/>
            <person name="Gibbs R.A."/>
            <person name="Schal C."/>
            <person name="Richards S."/>
            <person name="Belles X."/>
            <person name="Korb J."/>
            <person name="Bornberg-Bauer E."/>
        </authorList>
    </citation>
    <scope>NUCLEOTIDE SEQUENCE [LARGE SCALE GENOMIC DNA]</scope>
    <source>
        <tissue evidence="1">Whole body</tissue>
    </source>
</reference>
<dbReference type="InParanoid" id="A0A2J7PNA4"/>
<protein>
    <recommendedName>
        <fullName evidence="3">Astakine</fullName>
    </recommendedName>
</protein>
<feature type="non-terminal residue" evidence="1">
    <location>
        <position position="65"/>
    </location>
</feature>
<evidence type="ECO:0008006" key="3">
    <source>
        <dbReference type="Google" id="ProtNLM"/>
    </source>
</evidence>
<accession>A0A2J7PNA4</accession>
<proteinExistence type="predicted"/>
<feature type="non-terminal residue" evidence="1">
    <location>
        <position position="1"/>
    </location>
</feature>
<gene>
    <name evidence="1" type="ORF">B7P43_G06911</name>
</gene>
<keyword evidence="2" id="KW-1185">Reference proteome</keyword>